<protein>
    <recommendedName>
        <fullName evidence="5">Outer membrane beta-barrel protein</fullName>
    </recommendedName>
</protein>
<reference evidence="1" key="3">
    <citation type="submission" date="2022-12" db="EMBL/GenBank/DDBJ databases">
        <authorList>
            <person name="Sun Q."/>
            <person name="Kim S."/>
        </authorList>
    </citation>
    <scope>NUCLEOTIDE SEQUENCE</scope>
    <source>
        <strain evidence="1">KCTC 12343</strain>
    </source>
</reference>
<name>A0A411WZK8_9BURK</name>
<evidence type="ECO:0000313" key="1">
    <source>
        <dbReference type="EMBL" id="GGY60213.1"/>
    </source>
</evidence>
<proteinExistence type="predicted"/>
<sequence length="213" mass="22390">MTLALLPLAAQADRPLVTDDAVVLSPGTCQVEASASRGPGQRWLAPGCSVAEHWEAGIGVGNVRSGGKYHRAIVIGAKAVLRPLSEEGIGVGAAVSEQRIAGPEASRDQAVSLIVSVPLAQWARAHVNTGAVRHGISHQRAATWAAALEATRGRGALTLETFGERGASRGWQAGGRWTLVKDVLDADAGYGELHDLDGRRRFATVGLTYTFQR</sequence>
<dbReference type="EMBL" id="CP036401">
    <property type="protein sequence ID" value="QBI02141.1"/>
    <property type="molecule type" value="Genomic_DNA"/>
</dbReference>
<evidence type="ECO:0000313" key="2">
    <source>
        <dbReference type="EMBL" id="QBI02141.1"/>
    </source>
</evidence>
<dbReference type="AlphaFoldDB" id="A0A411WZK8"/>
<dbReference type="EMBL" id="BMWV01000013">
    <property type="protein sequence ID" value="GGY60213.1"/>
    <property type="molecule type" value="Genomic_DNA"/>
</dbReference>
<evidence type="ECO:0000313" key="3">
    <source>
        <dbReference type="Proteomes" id="UP000292307"/>
    </source>
</evidence>
<organism evidence="1 4">
    <name type="scientific">Pseudoduganella albidiflava</name>
    <dbReference type="NCBI Taxonomy" id="321983"/>
    <lineage>
        <taxon>Bacteria</taxon>
        <taxon>Pseudomonadati</taxon>
        <taxon>Pseudomonadota</taxon>
        <taxon>Betaproteobacteria</taxon>
        <taxon>Burkholderiales</taxon>
        <taxon>Oxalobacteraceae</taxon>
        <taxon>Telluria group</taxon>
        <taxon>Pseudoduganella</taxon>
    </lineage>
</organism>
<dbReference type="RefSeq" id="WP_131146256.1">
    <property type="nucleotide sequence ID" value="NZ_BMWV01000013.1"/>
</dbReference>
<keyword evidence="3" id="KW-1185">Reference proteome</keyword>
<reference evidence="1" key="1">
    <citation type="journal article" date="2014" name="Int. J. Syst. Evol. Microbiol.">
        <title>Complete genome sequence of Corynebacterium casei LMG S-19264T (=DSM 44701T), isolated from a smear-ripened cheese.</title>
        <authorList>
            <consortium name="US DOE Joint Genome Institute (JGI-PGF)"/>
            <person name="Walter F."/>
            <person name="Albersmeier A."/>
            <person name="Kalinowski J."/>
            <person name="Ruckert C."/>
        </authorList>
    </citation>
    <scope>NUCLEOTIDE SEQUENCE</scope>
    <source>
        <strain evidence="1">KCTC 12343</strain>
    </source>
</reference>
<evidence type="ECO:0000313" key="4">
    <source>
        <dbReference type="Proteomes" id="UP000628442"/>
    </source>
</evidence>
<evidence type="ECO:0008006" key="5">
    <source>
        <dbReference type="Google" id="ProtNLM"/>
    </source>
</evidence>
<dbReference type="Proteomes" id="UP000292307">
    <property type="component" value="Chromosome"/>
</dbReference>
<dbReference type="OrthoDB" id="8526647at2"/>
<gene>
    <name evidence="2" type="ORF">EYF70_15715</name>
    <name evidence="1" type="ORF">GCM10007387_48530</name>
</gene>
<reference evidence="2 3" key="2">
    <citation type="submission" date="2019-02" db="EMBL/GenBank/DDBJ databases">
        <title>Draft Genome Sequences of Six Type Strains of the Genus Massilia.</title>
        <authorList>
            <person name="Miess H."/>
            <person name="Frediansyhah A."/>
            <person name="Gross H."/>
        </authorList>
    </citation>
    <scope>NUCLEOTIDE SEQUENCE [LARGE SCALE GENOMIC DNA]</scope>
    <source>
        <strain evidence="2 3">DSM 17472</strain>
    </source>
</reference>
<dbReference type="Proteomes" id="UP000628442">
    <property type="component" value="Unassembled WGS sequence"/>
</dbReference>
<accession>A0A411WZK8</accession>